<evidence type="ECO:0000313" key="10">
    <source>
        <dbReference type="EMBL" id="KAJ3209031.1"/>
    </source>
</evidence>
<dbReference type="SUPFAM" id="SSF53623">
    <property type="entry name" value="MurD-like peptide ligases, catalytic domain"/>
    <property type="match status" value="1"/>
</dbReference>
<feature type="compositionally biased region" description="Polar residues" evidence="8">
    <location>
        <begin position="560"/>
        <end position="575"/>
    </location>
</feature>
<dbReference type="GO" id="GO:0004326">
    <property type="term" value="F:tetrahydrofolylpolyglutamate synthase activity"/>
    <property type="evidence" value="ECO:0007669"/>
    <property type="project" value="InterPro"/>
</dbReference>
<dbReference type="SMART" id="SM00355">
    <property type="entry name" value="ZnF_C2H2"/>
    <property type="match status" value="2"/>
</dbReference>
<keyword evidence="3" id="KW-0479">Metal-binding</keyword>
<evidence type="ECO:0000313" key="11">
    <source>
        <dbReference type="Proteomes" id="UP001211065"/>
    </source>
</evidence>
<organism evidence="10 11">
    <name type="scientific">Clydaea vesicula</name>
    <dbReference type="NCBI Taxonomy" id="447962"/>
    <lineage>
        <taxon>Eukaryota</taxon>
        <taxon>Fungi</taxon>
        <taxon>Fungi incertae sedis</taxon>
        <taxon>Chytridiomycota</taxon>
        <taxon>Chytridiomycota incertae sedis</taxon>
        <taxon>Chytridiomycetes</taxon>
        <taxon>Lobulomycetales</taxon>
        <taxon>Lobulomycetaceae</taxon>
        <taxon>Clydaea</taxon>
    </lineage>
</organism>
<feature type="compositionally biased region" description="Acidic residues" evidence="8">
    <location>
        <begin position="758"/>
        <end position="767"/>
    </location>
</feature>
<dbReference type="InterPro" id="IPR036565">
    <property type="entry name" value="Mur-like_cat_sf"/>
</dbReference>
<name>A0AAD5TXT0_9FUNG</name>
<dbReference type="PROSITE" id="PS50157">
    <property type="entry name" value="ZINC_FINGER_C2H2_2"/>
    <property type="match status" value="1"/>
</dbReference>
<dbReference type="GO" id="GO:0008841">
    <property type="term" value="F:dihydrofolate synthase activity"/>
    <property type="evidence" value="ECO:0007669"/>
    <property type="project" value="TreeGrafter"/>
</dbReference>
<dbReference type="Gene3D" id="3.40.1190.10">
    <property type="entry name" value="Mur-like, catalytic domain"/>
    <property type="match status" value="1"/>
</dbReference>
<evidence type="ECO:0000256" key="1">
    <source>
        <dbReference type="ARBA" id="ARBA00008276"/>
    </source>
</evidence>
<dbReference type="InterPro" id="IPR001645">
    <property type="entry name" value="Folylpolyglutamate_synth"/>
</dbReference>
<evidence type="ECO:0000256" key="8">
    <source>
        <dbReference type="SAM" id="MobiDB-lite"/>
    </source>
</evidence>
<evidence type="ECO:0000256" key="6">
    <source>
        <dbReference type="ARBA" id="ARBA00022842"/>
    </source>
</evidence>
<evidence type="ECO:0000259" key="9">
    <source>
        <dbReference type="PROSITE" id="PS50157"/>
    </source>
</evidence>
<accession>A0AAD5TXT0</accession>
<feature type="region of interest" description="Disordered" evidence="8">
    <location>
        <begin position="713"/>
        <end position="767"/>
    </location>
</feature>
<feature type="compositionally biased region" description="Polar residues" evidence="8">
    <location>
        <begin position="715"/>
        <end position="735"/>
    </location>
</feature>
<comment type="caution">
    <text evidence="10">The sequence shown here is derived from an EMBL/GenBank/DDBJ whole genome shotgun (WGS) entry which is preliminary data.</text>
</comment>
<dbReference type="PANTHER" id="PTHR11136">
    <property type="entry name" value="FOLYLPOLYGLUTAMATE SYNTHASE-RELATED"/>
    <property type="match status" value="1"/>
</dbReference>
<protein>
    <submittedName>
        <fullName evidence="10">Folylpolyglutamate synthase</fullName>
    </submittedName>
</protein>
<keyword evidence="7" id="KW-0862">Zinc</keyword>
<dbReference type="InterPro" id="IPR013087">
    <property type="entry name" value="Znf_C2H2_type"/>
</dbReference>
<dbReference type="GO" id="GO:0008270">
    <property type="term" value="F:zinc ion binding"/>
    <property type="evidence" value="ECO:0007669"/>
    <property type="project" value="UniProtKB-KW"/>
</dbReference>
<dbReference type="EMBL" id="JADGJW010000963">
    <property type="protein sequence ID" value="KAJ3209031.1"/>
    <property type="molecule type" value="Genomic_DNA"/>
</dbReference>
<evidence type="ECO:0000256" key="3">
    <source>
        <dbReference type="ARBA" id="ARBA00022723"/>
    </source>
</evidence>
<keyword evidence="6" id="KW-0460">Magnesium</keyword>
<proteinExistence type="inferred from homology"/>
<evidence type="ECO:0000256" key="7">
    <source>
        <dbReference type="PROSITE-ProRule" id="PRU00042"/>
    </source>
</evidence>
<dbReference type="AlphaFoldDB" id="A0AAD5TXT0"/>
<keyword evidence="11" id="KW-1185">Reference proteome</keyword>
<keyword evidence="5" id="KW-0067">ATP-binding</keyword>
<evidence type="ECO:0000256" key="2">
    <source>
        <dbReference type="ARBA" id="ARBA00022598"/>
    </source>
</evidence>
<dbReference type="SUPFAM" id="SSF53244">
    <property type="entry name" value="MurD-like peptide ligases, peptide-binding domain"/>
    <property type="match status" value="1"/>
</dbReference>
<feature type="region of interest" description="Disordered" evidence="8">
    <location>
        <begin position="555"/>
        <end position="575"/>
    </location>
</feature>
<dbReference type="PROSITE" id="PS00028">
    <property type="entry name" value="ZINC_FINGER_C2H2_1"/>
    <property type="match status" value="1"/>
</dbReference>
<dbReference type="GO" id="GO:0005739">
    <property type="term" value="C:mitochondrion"/>
    <property type="evidence" value="ECO:0007669"/>
    <property type="project" value="TreeGrafter"/>
</dbReference>
<dbReference type="Proteomes" id="UP001211065">
    <property type="component" value="Unassembled WGS sequence"/>
</dbReference>
<comment type="similarity">
    <text evidence="1">Belongs to the folylpolyglutamate synthase family.</text>
</comment>
<dbReference type="Pfam" id="PF00096">
    <property type="entry name" value="zf-C2H2"/>
    <property type="match status" value="1"/>
</dbReference>
<sequence>MNINETFTLEQFLSTPQSNFFQEDNNCTQFQNYPNLISPSFTKQLPIKLNQFFFSQNSIPSMNSPSQIKTENSFDLLFQNAISIFQTQTTLKQTTLTSLPEITVPSTPPINEKSKKTTPTKNIDYPVSLKCCICSYTFKRKHDLKRHHRTKHLNIKPHQCKYCKKGFGRRDALERHTNVPPPFGWKNKMATSPLPTNDGNTTNTSPCKHTSPGSKIPVPIKVNTPLKETTLPSSPPKNLSTSPIKSNNQFNQSHTSPKKKKKQQTQKFTEEIIDDFKTYSKSHHQDTEVVEKEERILQPQTPQKILKTLSRVEEFETIIDKKNKDLSLKLPNKNFLNLLQENITSSANTPNRGLALEAKRVTNFLNNNDSDKIENIEKSSSKDVDKFFELKATANTPVRKLAMESKIVTNYLKNEIVKNENLDKLINKDIDNIEDIIDLNSTDLNFGDSSEEMDELEPSMEVGFFKCDIESINREVSESFLNDEKIEDIFSEQFENIADEKPMIVDELCHEESSVKEDDIIDIEKNETPKSKNSKVLNSPLGQEIIESIAETVDQDIESESNSADESCSDFNSPSEQRRLRMSNSILTKKEDLVIKNEQILFISENEILKSNLGMDNGFNKEDPALKLKLETKNTFEKEILDEINYVIENNSYFEEVEEASKYDISLLSESDAIPKKNWDPEVDEDLPPVDDSEKNFEQLLTDDDISYAKKEIGENTTSYPLDSSSESAKDINNSDIKESIDISTKNEPIQQKKSELSDDESLSIESDEENIDDLNEKNIESFKALLEFIEIGKKYQRSRINKEKIPITDYEEHLKFIAKETEAITMEMNKCLAMQNQISIQEKEFENSKNIIIKRNEELKKLELVNENIKKLNIQHEYKMRHSKTTNSIFSLALKTIIVSSCLMLANDATNVFTNPLCCVFTSISFDHEALLGNTLKDIAIVKSGIIKPNSKVFSTANQDPEVLKVLKSACEVSKSDIKFSSNDLKFFNLNSNEILTKFKENSEFKIQFYLLGEIQLENLSLSLTVLETLNLCQEDEIIEGLKNLKNWKGRIEKFIYRNKSTDKDIAFILDGCHNPASAICLSNFVNGLRKADNKKILWVFSLTKGKDAEQILTKLLSESKEDEIFFCGFSQPQEMPWIDCVPPKDLLNLAESKFKKNLRSFNYGNSVLEALKFIDAKDDIADFNVIFCGSLYFISDFHRQFLTV</sequence>
<evidence type="ECO:0000256" key="4">
    <source>
        <dbReference type="ARBA" id="ARBA00022741"/>
    </source>
</evidence>
<feature type="compositionally biased region" description="Polar residues" evidence="8">
    <location>
        <begin position="189"/>
        <end position="213"/>
    </location>
</feature>
<keyword evidence="2" id="KW-0436">Ligase</keyword>
<dbReference type="InterPro" id="IPR036615">
    <property type="entry name" value="Mur_ligase_C_dom_sf"/>
</dbReference>
<dbReference type="PANTHER" id="PTHR11136:SF0">
    <property type="entry name" value="DIHYDROFOLATE SYNTHETASE-RELATED"/>
    <property type="match status" value="1"/>
</dbReference>
<dbReference type="InterPro" id="IPR036236">
    <property type="entry name" value="Znf_C2H2_sf"/>
</dbReference>
<keyword evidence="4" id="KW-0547">Nucleotide-binding</keyword>
<gene>
    <name evidence="10" type="primary">FOL3</name>
    <name evidence="10" type="ORF">HK099_008600</name>
</gene>
<feature type="domain" description="C2H2-type" evidence="9">
    <location>
        <begin position="129"/>
        <end position="157"/>
    </location>
</feature>
<reference evidence="10" key="1">
    <citation type="submission" date="2020-05" db="EMBL/GenBank/DDBJ databases">
        <title>Phylogenomic resolution of chytrid fungi.</title>
        <authorList>
            <person name="Stajich J.E."/>
            <person name="Amses K."/>
            <person name="Simmons R."/>
            <person name="Seto K."/>
            <person name="Myers J."/>
            <person name="Bonds A."/>
            <person name="Quandt C.A."/>
            <person name="Barry K."/>
            <person name="Liu P."/>
            <person name="Grigoriev I."/>
            <person name="Longcore J.E."/>
            <person name="James T.Y."/>
        </authorList>
    </citation>
    <scope>NUCLEOTIDE SEQUENCE</scope>
    <source>
        <strain evidence="10">JEL0476</strain>
    </source>
</reference>
<dbReference type="GO" id="GO:0005829">
    <property type="term" value="C:cytosol"/>
    <property type="evidence" value="ECO:0007669"/>
    <property type="project" value="TreeGrafter"/>
</dbReference>
<dbReference type="Gene3D" id="3.90.190.20">
    <property type="entry name" value="Mur ligase, C-terminal domain"/>
    <property type="match status" value="1"/>
</dbReference>
<dbReference type="Gene3D" id="3.30.160.60">
    <property type="entry name" value="Classic Zinc Finger"/>
    <property type="match status" value="1"/>
</dbReference>
<evidence type="ECO:0000256" key="5">
    <source>
        <dbReference type="ARBA" id="ARBA00022840"/>
    </source>
</evidence>
<keyword evidence="7" id="KW-0863">Zinc-finger</keyword>
<feature type="compositionally biased region" description="Polar residues" evidence="8">
    <location>
        <begin position="226"/>
        <end position="255"/>
    </location>
</feature>
<dbReference type="SUPFAM" id="SSF57667">
    <property type="entry name" value="beta-beta-alpha zinc fingers"/>
    <property type="match status" value="1"/>
</dbReference>
<feature type="region of interest" description="Disordered" evidence="8">
    <location>
        <begin position="178"/>
        <end position="267"/>
    </location>
</feature>
<dbReference type="GO" id="GO:0005524">
    <property type="term" value="F:ATP binding"/>
    <property type="evidence" value="ECO:0007669"/>
    <property type="project" value="UniProtKB-KW"/>
</dbReference>